<dbReference type="PANTHER" id="PTHR21432:SF20">
    <property type="entry name" value="ACETYL-COA HYDROLASE"/>
    <property type="match status" value="1"/>
</dbReference>
<dbReference type="Pfam" id="PF02550">
    <property type="entry name" value="AcetylCoA_hydro"/>
    <property type="match status" value="1"/>
</dbReference>
<dbReference type="eggNOG" id="COG1670">
    <property type="taxonomic scope" value="Bacteria"/>
</dbReference>
<dbReference type="PROSITE" id="PS51186">
    <property type="entry name" value="GNAT"/>
    <property type="match status" value="1"/>
</dbReference>
<proteinExistence type="inferred from homology"/>
<reference evidence="4 5" key="1">
    <citation type="submission" date="2013-08" db="EMBL/GenBank/DDBJ databases">
        <title>The genome sequence of Knoellia sinensis.</title>
        <authorList>
            <person name="Zhu W."/>
            <person name="Wang G."/>
        </authorList>
    </citation>
    <scope>NUCLEOTIDE SEQUENCE [LARGE SCALE GENOMIC DNA]</scope>
    <source>
        <strain evidence="4 5">KCTC 19936</strain>
    </source>
</reference>
<dbReference type="InterPro" id="IPR000182">
    <property type="entry name" value="GNAT_dom"/>
</dbReference>
<dbReference type="Gene3D" id="3.40.630.30">
    <property type="match status" value="1"/>
</dbReference>
<keyword evidence="5" id="KW-1185">Reference proteome</keyword>
<dbReference type="SUPFAM" id="SSF55729">
    <property type="entry name" value="Acyl-CoA N-acyltransferases (Nat)"/>
    <property type="match status" value="1"/>
</dbReference>
<dbReference type="EMBL" id="AVPJ01000001">
    <property type="protein sequence ID" value="KGN35033.1"/>
    <property type="molecule type" value="Genomic_DNA"/>
</dbReference>
<dbReference type="Pfam" id="PF00583">
    <property type="entry name" value="Acetyltransf_1"/>
    <property type="match status" value="1"/>
</dbReference>
<organism evidence="4 5">
    <name type="scientific">Knoellia sinensis KCTC 19936</name>
    <dbReference type="NCBI Taxonomy" id="1385520"/>
    <lineage>
        <taxon>Bacteria</taxon>
        <taxon>Bacillati</taxon>
        <taxon>Actinomycetota</taxon>
        <taxon>Actinomycetes</taxon>
        <taxon>Micrococcales</taxon>
        <taxon>Intrasporangiaceae</taxon>
        <taxon>Knoellia</taxon>
    </lineage>
</organism>
<evidence type="ECO:0000313" key="5">
    <source>
        <dbReference type="Proteomes" id="UP000030002"/>
    </source>
</evidence>
<dbReference type="GO" id="GO:0016747">
    <property type="term" value="F:acyltransferase activity, transferring groups other than amino-acyl groups"/>
    <property type="evidence" value="ECO:0007669"/>
    <property type="project" value="InterPro"/>
</dbReference>
<dbReference type="InterPro" id="IPR026888">
    <property type="entry name" value="AcetylCoA_hyd_C"/>
</dbReference>
<dbReference type="GO" id="GO:0006083">
    <property type="term" value="P:acetate metabolic process"/>
    <property type="evidence" value="ECO:0007669"/>
    <property type="project" value="InterPro"/>
</dbReference>
<evidence type="ECO:0000256" key="1">
    <source>
        <dbReference type="ARBA" id="ARBA00009632"/>
    </source>
</evidence>
<dbReference type="InterPro" id="IPR038460">
    <property type="entry name" value="AcetylCoA_hyd_C_sf"/>
</dbReference>
<dbReference type="SUPFAM" id="SSF100950">
    <property type="entry name" value="NagB/RpiA/CoA transferase-like"/>
    <property type="match status" value="2"/>
</dbReference>
<keyword evidence="2" id="KW-0808">Transferase</keyword>
<dbReference type="Pfam" id="PF13336">
    <property type="entry name" value="AcetylCoA_hyd_C"/>
    <property type="match status" value="1"/>
</dbReference>
<dbReference type="eggNOG" id="COG0427">
    <property type="taxonomic scope" value="Bacteria"/>
</dbReference>
<dbReference type="Gene3D" id="3.40.1080.20">
    <property type="entry name" value="Acetyl-CoA hydrolase/transferase C-terminal domain"/>
    <property type="match status" value="1"/>
</dbReference>
<dbReference type="Proteomes" id="UP000030002">
    <property type="component" value="Unassembled WGS sequence"/>
</dbReference>
<name>A0A0A0JD28_9MICO</name>
<dbReference type="InterPro" id="IPR016181">
    <property type="entry name" value="Acyl_CoA_acyltransferase"/>
</dbReference>
<dbReference type="Gene3D" id="3.30.750.70">
    <property type="entry name" value="4-hydroxybutyrate coenzyme like domains"/>
    <property type="match status" value="1"/>
</dbReference>
<dbReference type="InterPro" id="IPR046433">
    <property type="entry name" value="ActCoA_hydro"/>
</dbReference>
<dbReference type="AlphaFoldDB" id="A0A0A0JD28"/>
<dbReference type="InterPro" id="IPR037171">
    <property type="entry name" value="NagB/RpiA_transferase-like"/>
</dbReference>
<feature type="domain" description="N-acetyltransferase" evidence="3">
    <location>
        <begin position="467"/>
        <end position="622"/>
    </location>
</feature>
<protein>
    <recommendedName>
        <fullName evidence="3">N-acetyltransferase domain-containing protein</fullName>
    </recommendedName>
</protein>
<dbReference type="InterPro" id="IPR003702">
    <property type="entry name" value="ActCoA_hydro_N"/>
</dbReference>
<evidence type="ECO:0000259" key="3">
    <source>
        <dbReference type="PROSITE" id="PS51186"/>
    </source>
</evidence>
<dbReference type="PANTHER" id="PTHR21432">
    <property type="entry name" value="ACETYL-COA HYDROLASE-RELATED"/>
    <property type="match status" value="1"/>
</dbReference>
<dbReference type="GO" id="GO:0008775">
    <property type="term" value="F:acetate CoA-transferase activity"/>
    <property type="evidence" value="ECO:0007669"/>
    <property type="project" value="InterPro"/>
</dbReference>
<comment type="similarity">
    <text evidence="1">Belongs to the acetyl-CoA hydrolase/transferase family.</text>
</comment>
<accession>A0A0A0JD28</accession>
<sequence>MVVTEVEGGTTRAGWGIDLVTAEEAAAAVPAGSVVYVGSGCGTPRTVIRALEVQPFEHLGVRLVHHLTDGVRQSGAAGTNFEHRTLFIGSELADVVGRDDQPGIARIEYLPMSVADLPGSLRAGRVRVDVTVVQVTPPRDGRVSLGVSVDAAHAAIDAARIVIAEVNPAMPWTMGASTVPVEAIDLFVEVPAEVICYTHPAVGDVGELIAGYVARIIDDGATVHVGLGRIPSAVLARIKGRRDLAIHSDVITDAVLDLVEAGVVTGAARTSDVGLVVASAAMGTRRLYDAIDGSDRFAFRPIDEVLRGIEDEPRIVSVTQAFRIDLTGQVCVDALGGRPYGGLGTQADFHRAAALSPEGKAIVALSSRQPDGSSSFALRLGQYEAVAIARHELRWVATEFGITYLHGRSLRERAVALIELAHPDDRDGLLDEARRAGLVPSEQKLKSRRPYPVEEERRVSLRDGSQVLVRPTHPGDAPLLQDLFFHLRPEDVRTRFFRNLSSLARNAADHLCNVSYDAEMALVAVTGGRETERAVATAQYYVDADTGHADVAFMVDADWQGKGLGRLLHELLSDHAARQGVTAFSADVLVGNDSMLHILTAGGDARVRTAEGVHEVLIPTRRIDEDAPSRG</sequence>
<evidence type="ECO:0000313" key="4">
    <source>
        <dbReference type="EMBL" id="KGN35033.1"/>
    </source>
</evidence>
<dbReference type="Gene3D" id="3.40.1080.10">
    <property type="entry name" value="Glutaconate Coenzyme A-transferase"/>
    <property type="match status" value="1"/>
</dbReference>
<evidence type="ECO:0000256" key="2">
    <source>
        <dbReference type="ARBA" id="ARBA00022679"/>
    </source>
</evidence>
<dbReference type="STRING" id="1385520.N802_01825"/>
<gene>
    <name evidence="4" type="ORF">N802_01825</name>
</gene>
<comment type="caution">
    <text evidence="4">The sequence shown here is derived from an EMBL/GenBank/DDBJ whole genome shotgun (WGS) entry which is preliminary data.</text>
</comment>